<feature type="transmembrane region" description="Helical" evidence="1">
    <location>
        <begin position="184"/>
        <end position="203"/>
    </location>
</feature>
<organism evidence="2 3">
    <name type="scientific">Trametes versicolor (strain FP-101664)</name>
    <name type="common">White-rot fungus</name>
    <name type="synonym">Coriolus versicolor</name>
    <dbReference type="NCBI Taxonomy" id="717944"/>
    <lineage>
        <taxon>Eukaryota</taxon>
        <taxon>Fungi</taxon>
        <taxon>Dikarya</taxon>
        <taxon>Basidiomycota</taxon>
        <taxon>Agaricomycotina</taxon>
        <taxon>Agaricomycetes</taxon>
        <taxon>Polyporales</taxon>
        <taxon>Polyporaceae</taxon>
        <taxon>Trametes</taxon>
    </lineage>
</organism>
<dbReference type="KEGG" id="tvs:TRAVEDRAFT_67573"/>
<evidence type="ECO:0000313" key="3">
    <source>
        <dbReference type="Proteomes" id="UP000054317"/>
    </source>
</evidence>
<sequence>MSSAFNPSDVLSGIINDAASAIERRNTGLNWHWLDVRNNIIDLVTRTIGLGLFTSIAVALLYIVISRKWRDGVTALILITVLPDCLSQFTVWLAVLSRLAQTYSLMRASILDIGVLAERISACANDPQCEKTMAYALWNSKPEYTANGCVGTALIASDRILHAAVICGAAVVFLLSAKRLGAVTGLLLFAPLVAACVSAVMHVKRVCRPDPIVVPGATFLRVSTHWEIFHPKGIDPTTTRLLQLTSAVALLLIVHYFWTNRGALKLFLKDGPKRGQFTYWVVVTFVLPMCVNRGWYLLRGAYRPGPNMLVLQYAFFSAGDALLVPLMVIYPGIAQLVQKIWKERNPESDPVIPAPEKCDALAAVDDAEKNEPVL</sequence>
<feature type="transmembrane region" description="Helical" evidence="1">
    <location>
        <begin position="160"/>
        <end position="177"/>
    </location>
</feature>
<feature type="transmembrane region" description="Helical" evidence="1">
    <location>
        <begin position="279"/>
        <end position="298"/>
    </location>
</feature>
<name>R7S728_TRAVS</name>
<gene>
    <name evidence="2" type="ORF">TRAVEDRAFT_67573</name>
</gene>
<reference evidence="3" key="1">
    <citation type="journal article" date="2012" name="Science">
        <title>The Paleozoic origin of enzymatic lignin decomposition reconstructed from 31 fungal genomes.</title>
        <authorList>
            <person name="Floudas D."/>
            <person name="Binder M."/>
            <person name="Riley R."/>
            <person name="Barry K."/>
            <person name="Blanchette R.A."/>
            <person name="Henrissat B."/>
            <person name="Martinez A.T."/>
            <person name="Otillar R."/>
            <person name="Spatafora J.W."/>
            <person name="Yadav J.S."/>
            <person name="Aerts A."/>
            <person name="Benoit I."/>
            <person name="Boyd A."/>
            <person name="Carlson A."/>
            <person name="Copeland A."/>
            <person name="Coutinho P.M."/>
            <person name="de Vries R.P."/>
            <person name="Ferreira P."/>
            <person name="Findley K."/>
            <person name="Foster B."/>
            <person name="Gaskell J."/>
            <person name="Glotzer D."/>
            <person name="Gorecki P."/>
            <person name="Heitman J."/>
            <person name="Hesse C."/>
            <person name="Hori C."/>
            <person name="Igarashi K."/>
            <person name="Jurgens J.A."/>
            <person name="Kallen N."/>
            <person name="Kersten P."/>
            <person name="Kohler A."/>
            <person name="Kuees U."/>
            <person name="Kumar T.K.A."/>
            <person name="Kuo A."/>
            <person name="LaButti K."/>
            <person name="Larrondo L.F."/>
            <person name="Lindquist E."/>
            <person name="Ling A."/>
            <person name="Lombard V."/>
            <person name="Lucas S."/>
            <person name="Lundell T."/>
            <person name="Martin R."/>
            <person name="McLaughlin D.J."/>
            <person name="Morgenstern I."/>
            <person name="Morin E."/>
            <person name="Murat C."/>
            <person name="Nagy L.G."/>
            <person name="Nolan M."/>
            <person name="Ohm R.A."/>
            <person name="Patyshakuliyeva A."/>
            <person name="Rokas A."/>
            <person name="Ruiz-Duenas F.J."/>
            <person name="Sabat G."/>
            <person name="Salamov A."/>
            <person name="Samejima M."/>
            <person name="Schmutz J."/>
            <person name="Slot J.C."/>
            <person name="St John F."/>
            <person name="Stenlid J."/>
            <person name="Sun H."/>
            <person name="Sun S."/>
            <person name="Syed K."/>
            <person name="Tsang A."/>
            <person name="Wiebenga A."/>
            <person name="Young D."/>
            <person name="Pisabarro A."/>
            <person name="Eastwood D.C."/>
            <person name="Martin F."/>
            <person name="Cullen D."/>
            <person name="Grigoriev I.V."/>
            <person name="Hibbett D.S."/>
        </authorList>
    </citation>
    <scope>NUCLEOTIDE SEQUENCE [LARGE SCALE GENOMIC DNA]</scope>
    <source>
        <strain evidence="3">FP-101664</strain>
    </source>
</reference>
<evidence type="ECO:0000313" key="2">
    <source>
        <dbReference type="EMBL" id="EIW51736.1"/>
    </source>
</evidence>
<keyword evidence="1" id="KW-0812">Transmembrane</keyword>
<dbReference type="GeneID" id="19418851"/>
<proteinExistence type="predicted"/>
<keyword evidence="3" id="KW-1185">Reference proteome</keyword>
<dbReference type="OrthoDB" id="2739873at2759"/>
<keyword evidence="1" id="KW-0472">Membrane</keyword>
<feature type="transmembrane region" description="Helical" evidence="1">
    <location>
        <begin position="310"/>
        <end position="333"/>
    </location>
</feature>
<feature type="transmembrane region" description="Helical" evidence="1">
    <location>
        <begin position="241"/>
        <end position="258"/>
    </location>
</feature>
<dbReference type="AlphaFoldDB" id="R7S728"/>
<dbReference type="EMBL" id="JH711798">
    <property type="protein sequence ID" value="EIW51736.1"/>
    <property type="molecule type" value="Genomic_DNA"/>
</dbReference>
<feature type="transmembrane region" description="Helical" evidence="1">
    <location>
        <begin position="72"/>
        <end position="95"/>
    </location>
</feature>
<keyword evidence="1" id="KW-1133">Transmembrane helix</keyword>
<evidence type="ECO:0000256" key="1">
    <source>
        <dbReference type="SAM" id="Phobius"/>
    </source>
</evidence>
<dbReference type="OMA" id="KWRDGVT"/>
<dbReference type="Proteomes" id="UP000054317">
    <property type="component" value="Unassembled WGS sequence"/>
</dbReference>
<feature type="transmembrane region" description="Helical" evidence="1">
    <location>
        <begin position="43"/>
        <end position="65"/>
    </location>
</feature>
<accession>R7S728</accession>
<protein>
    <submittedName>
        <fullName evidence="2">Uncharacterized protein</fullName>
    </submittedName>
</protein>
<dbReference type="RefSeq" id="XP_008045291.1">
    <property type="nucleotide sequence ID" value="XM_008047100.1"/>
</dbReference>